<keyword evidence="1" id="KW-0812">Transmembrane</keyword>
<dbReference type="OrthoDB" id="10580301at2759"/>
<evidence type="ECO:0000313" key="2">
    <source>
        <dbReference type="EMBL" id="CAE7859354.1"/>
    </source>
</evidence>
<gene>
    <name evidence="2" type="primary">Nek1</name>
    <name evidence="2" type="ORF">SNEC2469_LOCUS27138</name>
</gene>
<keyword evidence="1" id="KW-0472">Membrane</keyword>
<accession>A0A813AC57</accession>
<reference evidence="2" key="1">
    <citation type="submission" date="2021-02" db="EMBL/GenBank/DDBJ databases">
        <authorList>
            <person name="Dougan E. K."/>
            <person name="Rhodes N."/>
            <person name="Thang M."/>
            <person name="Chan C."/>
        </authorList>
    </citation>
    <scope>NUCLEOTIDE SEQUENCE</scope>
</reference>
<name>A0A813AC57_9DINO</name>
<feature type="transmembrane region" description="Helical" evidence="1">
    <location>
        <begin position="86"/>
        <end position="106"/>
    </location>
</feature>
<dbReference type="Proteomes" id="UP000601435">
    <property type="component" value="Unassembled WGS sequence"/>
</dbReference>
<protein>
    <submittedName>
        <fullName evidence="2">Nek1 protein</fullName>
    </submittedName>
</protein>
<proteinExistence type="predicted"/>
<comment type="caution">
    <text evidence="2">The sequence shown here is derived from an EMBL/GenBank/DDBJ whole genome shotgun (WGS) entry which is preliminary data.</text>
</comment>
<dbReference type="EMBL" id="CAJNJA010056641">
    <property type="protein sequence ID" value="CAE7859354.1"/>
    <property type="molecule type" value="Genomic_DNA"/>
</dbReference>
<feature type="transmembrane region" description="Helical" evidence="1">
    <location>
        <begin position="112"/>
        <end position="131"/>
    </location>
</feature>
<evidence type="ECO:0000313" key="3">
    <source>
        <dbReference type="Proteomes" id="UP000601435"/>
    </source>
</evidence>
<evidence type="ECO:0000256" key="1">
    <source>
        <dbReference type="SAM" id="Phobius"/>
    </source>
</evidence>
<keyword evidence="3" id="KW-1185">Reference proteome</keyword>
<organism evidence="2 3">
    <name type="scientific">Symbiodinium necroappetens</name>
    <dbReference type="NCBI Taxonomy" id="1628268"/>
    <lineage>
        <taxon>Eukaryota</taxon>
        <taxon>Sar</taxon>
        <taxon>Alveolata</taxon>
        <taxon>Dinophyceae</taxon>
        <taxon>Suessiales</taxon>
        <taxon>Symbiodiniaceae</taxon>
        <taxon>Symbiodinium</taxon>
    </lineage>
</organism>
<keyword evidence="1" id="KW-1133">Transmembrane helix</keyword>
<sequence>MVDERPIRPATQVALSAILENTQDSLLYTAESSVLSSLERSMNLDASSASQEKLPLRNQEVAEELPAGTSQTLEDWGRVARAGKRLILHVSTTATITSIAITSMIITAIAMLLLLLLVPVLVVLSVIAILLQPLAVRRTSCLVAVSRKLSPLGQASLLYVYIYIYKHIYI</sequence>
<dbReference type="AlphaFoldDB" id="A0A813AC57"/>